<protein>
    <recommendedName>
        <fullName evidence="4">DUF2383 domain-containing protein</fullName>
    </recommendedName>
</protein>
<dbReference type="EMBL" id="FWZX01000011">
    <property type="protein sequence ID" value="SMF33612.1"/>
    <property type="molecule type" value="Genomic_DNA"/>
</dbReference>
<evidence type="ECO:0008006" key="4">
    <source>
        <dbReference type="Google" id="ProtNLM"/>
    </source>
</evidence>
<dbReference type="STRING" id="560819.SAMN05428998_111134"/>
<accession>A0A1Y6C2M3</accession>
<name>A0A1Y6C2M3_9PROT</name>
<dbReference type="Gene3D" id="1.20.1260.10">
    <property type="match status" value="1"/>
</dbReference>
<gene>
    <name evidence="2" type="ORF">SAMN05428998_111134</name>
</gene>
<dbReference type="Proteomes" id="UP000192917">
    <property type="component" value="Unassembled WGS sequence"/>
</dbReference>
<keyword evidence="3" id="KW-1185">Reference proteome</keyword>
<sequence length="155" mass="16718">MSTIKDEWTVAMEDVARALHGTIAVLGRVQKSIEDTLLDADVLADAPQQHEQALNQLEAMIRSHGELPDDYDPEQDLARDALASLRESFATSGTVEILREAEEAEEALVAATAEALSLEELGPESEELLAGLGRLAVETGSDLARLRLAAILTWA</sequence>
<keyword evidence="1" id="KW-0175">Coiled coil</keyword>
<dbReference type="InterPro" id="IPR012347">
    <property type="entry name" value="Ferritin-like"/>
</dbReference>
<proteinExistence type="predicted"/>
<organism evidence="2 3">
    <name type="scientific">Tistlia consotensis USBA 355</name>
    <dbReference type="NCBI Taxonomy" id="560819"/>
    <lineage>
        <taxon>Bacteria</taxon>
        <taxon>Pseudomonadati</taxon>
        <taxon>Pseudomonadota</taxon>
        <taxon>Alphaproteobacteria</taxon>
        <taxon>Rhodospirillales</taxon>
        <taxon>Rhodovibrionaceae</taxon>
        <taxon>Tistlia</taxon>
    </lineage>
</organism>
<evidence type="ECO:0000313" key="2">
    <source>
        <dbReference type="EMBL" id="SMF33612.1"/>
    </source>
</evidence>
<reference evidence="2 3" key="1">
    <citation type="submission" date="2017-04" db="EMBL/GenBank/DDBJ databases">
        <authorList>
            <person name="Afonso C.L."/>
            <person name="Miller P.J."/>
            <person name="Scott M.A."/>
            <person name="Spackman E."/>
            <person name="Goraichik I."/>
            <person name="Dimitrov K.M."/>
            <person name="Suarez D.L."/>
            <person name="Swayne D.E."/>
        </authorList>
    </citation>
    <scope>NUCLEOTIDE SEQUENCE [LARGE SCALE GENOMIC DNA]</scope>
    <source>
        <strain evidence="2 3">USBA 355</strain>
    </source>
</reference>
<feature type="coiled-coil region" evidence="1">
    <location>
        <begin position="94"/>
        <end position="121"/>
    </location>
</feature>
<evidence type="ECO:0000256" key="1">
    <source>
        <dbReference type="SAM" id="Coils"/>
    </source>
</evidence>
<dbReference type="AlphaFoldDB" id="A0A1Y6C2M3"/>
<dbReference type="RefSeq" id="WP_085123505.1">
    <property type="nucleotide sequence ID" value="NZ_FWZX01000011.1"/>
</dbReference>
<evidence type="ECO:0000313" key="3">
    <source>
        <dbReference type="Proteomes" id="UP000192917"/>
    </source>
</evidence>